<dbReference type="GO" id="GO:0006281">
    <property type="term" value="P:DNA repair"/>
    <property type="evidence" value="ECO:0007669"/>
    <property type="project" value="UniProtKB-KW"/>
</dbReference>
<gene>
    <name evidence="3" type="ORF">AVEN_21733_1</name>
</gene>
<evidence type="ECO:0000313" key="3">
    <source>
        <dbReference type="EMBL" id="GBM32860.1"/>
    </source>
</evidence>
<comment type="catalytic activity">
    <reaction evidence="1">
        <text>ATP + H2O = ADP + phosphate + H(+)</text>
        <dbReference type="Rhea" id="RHEA:13065"/>
        <dbReference type="ChEBI" id="CHEBI:15377"/>
        <dbReference type="ChEBI" id="CHEBI:15378"/>
        <dbReference type="ChEBI" id="CHEBI:30616"/>
        <dbReference type="ChEBI" id="CHEBI:43474"/>
        <dbReference type="ChEBI" id="CHEBI:456216"/>
        <dbReference type="EC" id="5.6.2.3"/>
    </reaction>
</comment>
<dbReference type="GO" id="GO:0043139">
    <property type="term" value="F:5'-3' DNA helicase activity"/>
    <property type="evidence" value="ECO:0007669"/>
    <property type="project" value="UniProtKB-EC"/>
</dbReference>
<evidence type="ECO:0000313" key="4">
    <source>
        <dbReference type="Proteomes" id="UP000499080"/>
    </source>
</evidence>
<keyword evidence="1" id="KW-0233">DNA recombination</keyword>
<protein>
    <recommendedName>
        <fullName evidence="1">ATP-dependent DNA helicase</fullName>
        <ecNumber evidence="1">5.6.2.3</ecNumber>
    </recommendedName>
</protein>
<comment type="similarity">
    <text evidence="1">Belongs to the helicase family.</text>
</comment>
<dbReference type="EC" id="5.6.2.3" evidence="1"/>
<keyword evidence="1" id="KW-0547">Nucleotide-binding</keyword>
<dbReference type="Proteomes" id="UP000499080">
    <property type="component" value="Unassembled WGS sequence"/>
</dbReference>
<keyword evidence="1" id="KW-0347">Helicase</keyword>
<dbReference type="PANTHER" id="PTHR10492">
    <property type="match status" value="1"/>
</dbReference>
<feature type="domain" description="DNA helicase Pif1-like DEAD-box helicase" evidence="2">
    <location>
        <begin position="25"/>
        <end position="103"/>
    </location>
</feature>
<dbReference type="GO" id="GO:0016887">
    <property type="term" value="F:ATP hydrolysis activity"/>
    <property type="evidence" value="ECO:0007669"/>
    <property type="project" value="RHEA"/>
</dbReference>
<keyword evidence="1" id="KW-0378">Hydrolase</keyword>
<keyword evidence="1" id="KW-0067">ATP-binding</keyword>
<keyword evidence="1" id="KW-0234">DNA repair</keyword>
<dbReference type="Pfam" id="PF05970">
    <property type="entry name" value="PIF1"/>
    <property type="match status" value="1"/>
</dbReference>
<evidence type="ECO:0000256" key="1">
    <source>
        <dbReference type="RuleBase" id="RU363044"/>
    </source>
</evidence>
<sequence length="112" mass="12940">MSREILQELSYDSDLLLNFVAQREPLSHNEMPVYNIKKGNAKAKVLQEAKVLFWDEISIMHKHGLEGVKRTHQDLRGNKDLMGGLIVVLADDFRQTISVIREVRWPMKSKPV</sequence>
<dbReference type="EMBL" id="BGPR01000719">
    <property type="protein sequence ID" value="GBM32860.1"/>
    <property type="molecule type" value="Genomic_DNA"/>
</dbReference>
<dbReference type="AlphaFoldDB" id="A0A4Y2EUF3"/>
<accession>A0A4Y2EUF3</accession>
<comment type="cofactor">
    <cofactor evidence="1">
        <name>Mg(2+)</name>
        <dbReference type="ChEBI" id="CHEBI:18420"/>
    </cofactor>
</comment>
<evidence type="ECO:0000259" key="2">
    <source>
        <dbReference type="Pfam" id="PF05970"/>
    </source>
</evidence>
<dbReference type="GO" id="GO:0006310">
    <property type="term" value="P:DNA recombination"/>
    <property type="evidence" value="ECO:0007669"/>
    <property type="project" value="UniProtKB-KW"/>
</dbReference>
<dbReference type="GO" id="GO:0000723">
    <property type="term" value="P:telomere maintenance"/>
    <property type="evidence" value="ECO:0007669"/>
    <property type="project" value="InterPro"/>
</dbReference>
<dbReference type="InterPro" id="IPR010285">
    <property type="entry name" value="DNA_helicase_pif1-like_DEAD"/>
</dbReference>
<organism evidence="3 4">
    <name type="scientific">Araneus ventricosus</name>
    <name type="common">Orbweaver spider</name>
    <name type="synonym">Epeira ventricosa</name>
    <dbReference type="NCBI Taxonomy" id="182803"/>
    <lineage>
        <taxon>Eukaryota</taxon>
        <taxon>Metazoa</taxon>
        <taxon>Ecdysozoa</taxon>
        <taxon>Arthropoda</taxon>
        <taxon>Chelicerata</taxon>
        <taxon>Arachnida</taxon>
        <taxon>Araneae</taxon>
        <taxon>Araneomorphae</taxon>
        <taxon>Entelegynae</taxon>
        <taxon>Araneoidea</taxon>
        <taxon>Araneidae</taxon>
        <taxon>Araneus</taxon>
    </lineage>
</organism>
<proteinExistence type="inferred from homology"/>
<reference evidence="3 4" key="1">
    <citation type="journal article" date="2019" name="Sci. Rep.">
        <title>Orb-weaving spider Araneus ventricosus genome elucidates the spidroin gene catalogue.</title>
        <authorList>
            <person name="Kono N."/>
            <person name="Nakamura H."/>
            <person name="Ohtoshi R."/>
            <person name="Moran D.A.P."/>
            <person name="Shinohara A."/>
            <person name="Yoshida Y."/>
            <person name="Fujiwara M."/>
            <person name="Mori M."/>
            <person name="Tomita M."/>
            <person name="Arakawa K."/>
        </authorList>
    </citation>
    <scope>NUCLEOTIDE SEQUENCE [LARGE SCALE GENOMIC DNA]</scope>
</reference>
<name>A0A4Y2EUF3_ARAVE</name>
<keyword evidence="1" id="KW-0227">DNA damage</keyword>
<dbReference type="GO" id="GO:0005524">
    <property type="term" value="F:ATP binding"/>
    <property type="evidence" value="ECO:0007669"/>
    <property type="project" value="UniProtKB-KW"/>
</dbReference>
<dbReference type="PANTHER" id="PTHR10492:SF94">
    <property type="entry name" value="ATP-DEPENDENT DNA HELICASE"/>
    <property type="match status" value="1"/>
</dbReference>
<dbReference type="OrthoDB" id="272985at2759"/>
<keyword evidence="4" id="KW-1185">Reference proteome</keyword>
<comment type="caution">
    <text evidence="3">The sequence shown here is derived from an EMBL/GenBank/DDBJ whole genome shotgun (WGS) entry which is preliminary data.</text>
</comment>